<evidence type="ECO:0000313" key="3">
    <source>
        <dbReference type="Proteomes" id="UP000011115"/>
    </source>
</evidence>
<protein>
    <submittedName>
        <fullName evidence="2">Gag-pol polyprotein</fullName>
    </submittedName>
</protein>
<organism evidence="2 3">
    <name type="scientific">Solanum tuberosum</name>
    <name type="common">Potato</name>
    <dbReference type="NCBI Taxonomy" id="4113"/>
    <lineage>
        <taxon>Eukaryota</taxon>
        <taxon>Viridiplantae</taxon>
        <taxon>Streptophyta</taxon>
        <taxon>Embryophyta</taxon>
        <taxon>Tracheophyta</taxon>
        <taxon>Spermatophyta</taxon>
        <taxon>Magnoliopsida</taxon>
        <taxon>eudicotyledons</taxon>
        <taxon>Gunneridae</taxon>
        <taxon>Pentapetalae</taxon>
        <taxon>asterids</taxon>
        <taxon>lamiids</taxon>
        <taxon>Solanales</taxon>
        <taxon>Solanaceae</taxon>
        <taxon>Solanoideae</taxon>
        <taxon>Solaneae</taxon>
        <taxon>Solanum</taxon>
    </lineage>
</organism>
<dbReference type="HOGENOM" id="CLU_1520425_0_0_1"/>
<accession>M1DVZ0</accession>
<dbReference type="InParanoid" id="M1DVZ0"/>
<name>M1DVZ0_SOLTU</name>
<evidence type="ECO:0000256" key="1">
    <source>
        <dbReference type="SAM" id="MobiDB-lite"/>
    </source>
</evidence>
<keyword evidence="3" id="KW-1185">Reference proteome</keyword>
<sequence length="177" mass="18651">MHGIAKETLSEGLDEVEKAMIDAAIQASLADFPVANPSATTPPPKVPPGTDAQAQGKAPGTDALTDGATIRQPSNEHAHPAPHVSNHLRSIAGKLGELQTVLMHIHRFLIKTEPNFEEDTYEEMHGIAEETSSEGLDEVEKAMIDATIQASLVDFPVANPSATTPPPKVPPGTDAQA</sequence>
<proteinExistence type="predicted"/>
<dbReference type="EnsemblPlants" id="PGSC0003DMT400095291">
    <property type="protein sequence ID" value="PGSC0003DMT400095291"/>
    <property type="gene ID" value="PGSC0003DMG400044862"/>
</dbReference>
<dbReference type="AlphaFoldDB" id="M1DVZ0"/>
<dbReference type="Proteomes" id="UP000011115">
    <property type="component" value="Unassembled WGS sequence"/>
</dbReference>
<reference evidence="2" key="2">
    <citation type="submission" date="2015-06" db="UniProtKB">
        <authorList>
            <consortium name="EnsemblPlants"/>
        </authorList>
    </citation>
    <scope>IDENTIFICATION</scope>
    <source>
        <strain evidence="2">DM1-3 516 R44</strain>
    </source>
</reference>
<reference evidence="3" key="1">
    <citation type="journal article" date="2011" name="Nature">
        <title>Genome sequence and analysis of the tuber crop potato.</title>
        <authorList>
            <consortium name="The Potato Genome Sequencing Consortium"/>
        </authorList>
    </citation>
    <scope>NUCLEOTIDE SEQUENCE [LARGE SCALE GENOMIC DNA]</scope>
    <source>
        <strain evidence="3">cv. DM1-3 516 R44</strain>
    </source>
</reference>
<dbReference type="Gramene" id="PGSC0003DMT400095291">
    <property type="protein sequence ID" value="PGSC0003DMT400095291"/>
    <property type="gene ID" value="PGSC0003DMG400044862"/>
</dbReference>
<feature type="region of interest" description="Disordered" evidence="1">
    <location>
        <begin position="157"/>
        <end position="177"/>
    </location>
</feature>
<dbReference type="PaxDb" id="4113-PGSC0003DMT400095291"/>
<evidence type="ECO:0000313" key="2">
    <source>
        <dbReference type="EnsemblPlants" id="PGSC0003DMT400095291"/>
    </source>
</evidence>
<feature type="region of interest" description="Disordered" evidence="1">
    <location>
        <begin position="34"/>
        <end position="83"/>
    </location>
</feature>